<feature type="compositionally biased region" description="Acidic residues" evidence="4">
    <location>
        <begin position="26"/>
        <end position="36"/>
    </location>
</feature>
<dbReference type="InterPro" id="IPR000467">
    <property type="entry name" value="G_patch_dom"/>
</dbReference>
<accession>A0AAD8DIP3</accession>
<evidence type="ECO:0000256" key="2">
    <source>
        <dbReference type="ARBA" id="ARBA00008576"/>
    </source>
</evidence>
<evidence type="ECO:0000256" key="4">
    <source>
        <dbReference type="SAM" id="MobiDB-lite"/>
    </source>
</evidence>
<dbReference type="InterPro" id="IPR026822">
    <property type="entry name" value="Spp2/MOS2_G-patch"/>
</dbReference>
<feature type="domain" description="G-patch" evidence="5">
    <location>
        <begin position="204"/>
        <end position="253"/>
    </location>
</feature>
<evidence type="ECO:0000313" key="7">
    <source>
        <dbReference type="Proteomes" id="UP001234581"/>
    </source>
</evidence>
<comment type="subcellular location">
    <subcellularLocation>
        <location evidence="1">Nucleus</location>
    </subcellularLocation>
</comment>
<evidence type="ECO:0000313" key="6">
    <source>
        <dbReference type="EMBL" id="KAJ8663092.1"/>
    </source>
</evidence>
<feature type="compositionally biased region" description="Polar residues" evidence="4">
    <location>
        <begin position="84"/>
        <end position="108"/>
    </location>
</feature>
<feature type="region of interest" description="Disordered" evidence="4">
    <location>
        <begin position="1"/>
        <end position="66"/>
    </location>
</feature>
<feature type="compositionally biased region" description="Basic residues" evidence="4">
    <location>
        <begin position="310"/>
        <end position="320"/>
    </location>
</feature>
<gene>
    <name evidence="6" type="ORF">O0I10_001269</name>
</gene>
<dbReference type="EMBL" id="JARTCD010000003">
    <property type="protein sequence ID" value="KAJ8663092.1"/>
    <property type="molecule type" value="Genomic_DNA"/>
</dbReference>
<evidence type="ECO:0000259" key="5">
    <source>
        <dbReference type="PROSITE" id="PS50174"/>
    </source>
</evidence>
<feature type="compositionally biased region" description="Low complexity" evidence="4">
    <location>
        <begin position="109"/>
        <end position="139"/>
    </location>
</feature>
<organism evidence="6 7">
    <name type="scientific">Lichtheimia ornata</name>
    <dbReference type="NCBI Taxonomy" id="688661"/>
    <lineage>
        <taxon>Eukaryota</taxon>
        <taxon>Fungi</taxon>
        <taxon>Fungi incertae sedis</taxon>
        <taxon>Mucoromycota</taxon>
        <taxon>Mucoromycotina</taxon>
        <taxon>Mucoromycetes</taxon>
        <taxon>Mucorales</taxon>
        <taxon>Lichtheimiaceae</taxon>
        <taxon>Lichtheimia</taxon>
    </lineage>
</organism>
<dbReference type="PANTHER" id="PTHR15818">
    <property type="entry name" value="G PATCH AND KOW-CONTAINING"/>
    <property type="match status" value="1"/>
</dbReference>
<feature type="compositionally biased region" description="Basic and acidic residues" evidence="4">
    <location>
        <begin position="45"/>
        <end position="60"/>
    </location>
</feature>
<sequence length="382" mass="43145">MSAKLPFQKKAGFRPQFNRNNKFGFGDDDDDQDEQDQVSMVTGFEDNKLQELNDKPEEKPLTITPVFSENWRTKRRKLFVPTGAATQSSTQSEQTPEVLGQQNQTFGLQVQSSRSTTTTSTDDHQTSTQATADTTVQEDTVVEEERVKTLDEQAAEALMKEATQDEDEIAERIVIPADETEAFREDVKTRPDEATMEDYERVPVEQFGAALLRGLGWKEGEGIGRNRKNTPLPKPFEPAKQREALLGLGAKPEDVTNGKKKDRRSAYVYKETSLFKKVAKRNLEEREGGGGGGSSDTSENDSRSSSRNSSKSRHRSRSRSPGRSSSSRHSSKSRRRSRSRDRHSNSGSSSRHSSRHSSRDRDSSSRRRRRSRSRDSHRSSRR</sequence>
<name>A0AAD8DIP3_9FUNG</name>
<comment type="caution">
    <text evidence="6">The sequence shown here is derived from an EMBL/GenBank/DDBJ whole genome shotgun (WGS) entry which is preliminary data.</text>
</comment>
<dbReference type="SMART" id="SM00443">
    <property type="entry name" value="G_patch"/>
    <property type="match status" value="1"/>
</dbReference>
<protein>
    <recommendedName>
        <fullName evidence="5">G-patch domain-containing protein</fullName>
    </recommendedName>
</protein>
<dbReference type="RefSeq" id="XP_058348004.1">
    <property type="nucleotide sequence ID" value="XM_058481366.1"/>
</dbReference>
<evidence type="ECO:0000256" key="1">
    <source>
        <dbReference type="ARBA" id="ARBA00004123"/>
    </source>
</evidence>
<dbReference type="GeneID" id="83208687"/>
<feature type="region of interest" description="Disordered" evidence="4">
    <location>
        <begin position="81"/>
        <end position="143"/>
    </location>
</feature>
<dbReference type="GO" id="GO:0000398">
    <property type="term" value="P:mRNA splicing, via spliceosome"/>
    <property type="evidence" value="ECO:0007669"/>
    <property type="project" value="InterPro"/>
</dbReference>
<feature type="compositionally biased region" description="Basic residues" evidence="4">
    <location>
        <begin position="329"/>
        <end position="341"/>
    </location>
</feature>
<dbReference type="PROSITE" id="PS50174">
    <property type="entry name" value="G_PATCH"/>
    <property type="match status" value="1"/>
</dbReference>
<dbReference type="AlphaFoldDB" id="A0AAD8DIP3"/>
<reference evidence="6 7" key="1">
    <citation type="submission" date="2023-03" db="EMBL/GenBank/DDBJ databases">
        <title>Genome sequence of Lichtheimia ornata CBS 291.66.</title>
        <authorList>
            <person name="Mohabir J.T."/>
            <person name="Shea T.P."/>
            <person name="Kurbessoian T."/>
            <person name="Berby B."/>
            <person name="Fontaine J."/>
            <person name="Livny J."/>
            <person name="Gnirke A."/>
            <person name="Stajich J.E."/>
            <person name="Cuomo C.A."/>
        </authorList>
    </citation>
    <scope>NUCLEOTIDE SEQUENCE [LARGE SCALE GENOMIC DNA]</scope>
    <source>
        <strain evidence="6">CBS 291.66</strain>
    </source>
</reference>
<dbReference type="GO" id="GO:0005681">
    <property type="term" value="C:spliceosomal complex"/>
    <property type="evidence" value="ECO:0007669"/>
    <property type="project" value="TreeGrafter"/>
</dbReference>
<feature type="compositionally biased region" description="Basic and acidic residues" evidence="4">
    <location>
        <begin position="373"/>
        <end position="382"/>
    </location>
</feature>
<keyword evidence="3" id="KW-0539">Nucleus</keyword>
<dbReference type="Pfam" id="PF12656">
    <property type="entry name" value="G-patch_2"/>
    <property type="match status" value="1"/>
</dbReference>
<dbReference type="PANTHER" id="PTHR15818:SF2">
    <property type="entry name" value="G-PATCH DOMAIN AND KOW MOTIFS-CONTAINING PROTEIN"/>
    <property type="match status" value="1"/>
</dbReference>
<dbReference type="Proteomes" id="UP001234581">
    <property type="component" value="Unassembled WGS sequence"/>
</dbReference>
<feature type="region of interest" description="Disordered" evidence="4">
    <location>
        <begin position="219"/>
        <end position="382"/>
    </location>
</feature>
<dbReference type="GO" id="GO:0003676">
    <property type="term" value="F:nucleic acid binding"/>
    <property type="evidence" value="ECO:0007669"/>
    <property type="project" value="InterPro"/>
</dbReference>
<keyword evidence="7" id="KW-1185">Reference proteome</keyword>
<comment type="similarity">
    <text evidence="2">Belongs to the SPP2 family.</text>
</comment>
<evidence type="ECO:0000256" key="3">
    <source>
        <dbReference type="ARBA" id="ARBA00023242"/>
    </source>
</evidence>
<dbReference type="InterPro" id="IPR045166">
    <property type="entry name" value="Spp2-like"/>
</dbReference>
<proteinExistence type="inferred from homology"/>